<dbReference type="EMBL" id="JANBPG010001968">
    <property type="protein sequence ID" value="KAJ1887554.1"/>
    <property type="molecule type" value="Genomic_DNA"/>
</dbReference>
<feature type="non-terminal residue" evidence="1">
    <location>
        <position position="229"/>
    </location>
</feature>
<protein>
    <submittedName>
        <fullName evidence="1">SnoRNA-binding rRNA-processing protein utp10</fullName>
    </submittedName>
</protein>
<proteinExistence type="predicted"/>
<gene>
    <name evidence="1" type="primary">UTP10_1</name>
    <name evidence="1" type="ORF">LPJ66_009056</name>
</gene>
<dbReference type="Proteomes" id="UP001150581">
    <property type="component" value="Unassembled WGS sequence"/>
</dbReference>
<evidence type="ECO:0000313" key="1">
    <source>
        <dbReference type="EMBL" id="KAJ1887554.1"/>
    </source>
</evidence>
<sequence>MASSLASQLYRMRTVDRMVSGERAQKIRASFLFDGHQAADMDNQTIFDIGRDGLNELRKMNNKFSTYANTLFSEAVKDMDRVLQTKEENEKLDRSIQAFLFLLAPYFLTKPAGKALEWLVRRFRIQEFNAKDVLAAIMPYHETKAFLTMLTIITFSPEDMAVFGFLVTQRKARRLLDRATLQAQCQIDRSVLAFMCQAVFRASAQALDYPGLHSFYATIVPQYLGQLSQ</sequence>
<keyword evidence="2" id="KW-1185">Reference proteome</keyword>
<name>A0ACC1I4B4_9FUNG</name>
<organism evidence="1 2">
    <name type="scientific">Kickxella alabastrina</name>
    <dbReference type="NCBI Taxonomy" id="61397"/>
    <lineage>
        <taxon>Eukaryota</taxon>
        <taxon>Fungi</taxon>
        <taxon>Fungi incertae sedis</taxon>
        <taxon>Zoopagomycota</taxon>
        <taxon>Kickxellomycotina</taxon>
        <taxon>Kickxellomycetes</taxon>
        <taxon>Kickxellales</taxon>
        <taxon>Kickxellaceae</taxon>
        <taxon>Kickxella</taxon>
    </lineage>
</organism>
<comment type="caution">
    <text evidence="1">The sequence shown here is derived from an EMBL/GenBank/DDBJ whole genome shotgun (WGS) entry which is preliminary data.</text>
</comment>
<accession>A0ACC1I4B4</accession>
<reference evidence="1" key="1">
    <citation type="submission" date="2022-07" db="EMBL/GenBank/DDBJ databases">
        <title>Phylogenomic reconstructions and comparative analyses of Kickxellomycotina fungi.</title>
        <authorList>
            <person name="Reynolds N.K."/>
            <person name="Stajich J.E."/>
            <person name="Barry K."/>
            <person name="Grigoriev I.V."/>
            <person name="Crous P."/>
            <person name="Smith M.E."/>
        </authorList>
    </citation>
    <scope>NUCLEOTIDE SEQUENCE</scope>
    <source>
        <strain evidence="1">Benny 63K</strain>
    </source>
</reference>
<evidence type="ECO:0000313" key="2">
    <source>
        <dbReference type="Proteomes" id="UP001150581"/>
    </source>
</evidence>